<reference evidence="2" key="1">
    <citation type="submission" date="2021-02" db="EMBL/GenBank/DDBJ databases">
        <title>Genome sequence Cadophora malorum strain M34.</title>
        <authorList>
            <person name="Stefanovic E."/>
            <person name="Vu D."/>
            <person name="Scully C."/>
            <person name="Dijksterhuis J."/>
            <person name="Roader J."/>
            <person name="Houbraken J."/>
        </authorList>
    </citation>
    <scope>NUCLEOTIDE SEQUENCE</scope>
    <source>
        <strain evidence="2">M34</strain>
    </source>
</reference>
<dbReference type="EMBL" id="JAFJYH010000001">
    <property type="protein sequence ID" value="KAG4426810.1"/>
    <property type="molecule type" value="Genomic_DNA"/>
</dbReference>
<feature type="compositionally biased region" description="Polar residues" evidence="1">
    <location>
        <begin position="97"/>
        <end position="107"/>
    </location>
</feature>
<accession>A0A8H7WKZ8</accession>
<organism evidence="2 3">
    <name type="scientific">Cadophora malorum</name>
    <dbReference type="NCBI Taxonomy" id="108018"/>
    <lineage>
        <taxon>Eukaryota</taxon>
        <taxon>Fungi</taxon>
        <taxon>Dikarya</taxon>
        <taxon>Ascomycota</taxon>
        <taxon>Pezizomycotina</taxon>
        <taxon>Leotiomycetes</taxon>
        <taxon>Helotiales</taxon>
        <taxon>Ploettnerulaceae</taxon>
        <taxon>Cadophora</taxon>
    </lineage>
</organism>
<name>A0A8H7WKZ8_9HELO</name>
<evidence type="ECO:0000313" key="3">
    <source>
        <dbReference type="Proteomes" id="UP000664132"/>
    </source>
</evidence>
<evidence type="ECO:0000313" key="2">
    <source>
        <dbReference type="EMBL" id="KAG4426810.1"/>
    </source>
</evidence>
<comment type="caution">
    <text evidence="2">The sequence shown here is derived from an EMBL/GenBank/DDBJ whole genome shotgun (WGS) entry which is preliminary data.</text>
</comment>
<dbReference type="AlphaFoldDB" id="A0A8H7WKZ8"/>
<feature type="region of interest" description="Disordered" evidence="1">
    <location>
        <begin position="427"/>
        <end position="454"/>
    </location>
</feature>
<dbReference type="Proteomes" id="UP000664132">
    <property type="component" value="Unassembled WGS sequence"/>
</dbReference>
<feature type="compositionally biased region" description="Basic residues" evidence="1">
    <location>
        <begin position="218"/>
        <end position="230"/>
    </location>
</feature>
<feature type="compositionally biased region" description="Polar residues" evidence="1">
    <location>
        <begin position="65"/>
        <end position="83"/>
    </location>
</feature>
<protein>
    <submittedName>
        <fullName evidence="2">Uncharacterized protein</fullName>
    </submittedName>
</protein>
<feature type="compositionally biased region" description="Basic and acidic residues" evidence="1">
    <location>
        <begin position="293"/>
        <end position="317"/>
    </location>
</feature>
<sequence>MPKASKHRRRREHRRSSKHPDRRAHKDNSRAEAHPKPHPTAKLPKQSLGAGLSGDDEYVRRWLAQTESDTNQENALVTRQTTSKQERSRTAHAELPSSHTPLDTVNVSRLSKRKKKHDLSSDSSLLEAPIRPRSHQSKRDEPRAVAVKQSEVQSSPARKKQRIATSDSGLSGHLPIPVLPKETFERRPRHKTREDKYEPKKKEKKRNEASVDKSSSRKREKKNGRKKAAKKPGDELIQNFSSNNISQDRLTIRPFNGLGLFNNGRASSPAKRRGLPDLAFSEMEFLRHSRSHQLREKENMVPRSREKDRKKASRVQDEISTFFKPNRAPLQDVSSNRSGPSHDLLRVESNLYTKQLDSEQDVRYHRDLEPLNLPSQTSRGIEATEPSSDRYQVGYSYSASPAVNHSINIPGSTSRVSGHATTYVTWSESQRSPASTTDHDSIDQRSISPTPDSVRRSIEKTGIFRDTGIRRTLKSYQATESPRMYERHNLETAQIAHRLNLSDRMSTGSTDSTEAGIERPKDFQENRKQVPEMPGRNPRDVIPKQQKRAGQGQSINQTGTIEQQGTSRKRIVIEHFDPALGWREDINAVKYSQQAASPLRRRSSYIAEPTPPTRAEIAKKARVKIPRRPSTTVPSLEITRLETQLPVHSKEDHLPIIDNNARPPNSEEELRATGFRAAINSFQRPVLSRVSNLSLPTIYEDSEEQSASHCEVFLPERQVESANATELIQPRLDANWSNNTYQYESQLQQPFQGSYAQQETNEGSDIDSRNETYLGLPMGNAWLGTSLSSITARPARLPPRSGRQSLYVRQMQQPSMSCQVDYDGSNSAMIEASWNTPRLVSPVYDGRYGYTNQHQMKDLAEHAYTLDRGNNSKVYQGYEEGRHILNDQYYDEVATWDAQTHHFDPSEMIC</sequence>
<feature type="region of interest" description="Disordered" evidence="1">
    <location>
        <begin position="1"/>
        <end position="249"/>
    </location>
</feature>
<feature type="compositionally biased region" description="Polar residues" evidence="1">
    <location>
        <begin position="427"/>
        <end position="436"/>
    </location>
</feature>
<feature type="compositionally biased region" description="Basic and acidic residues" evidence="1">
    <location>
        <begin position="24"/>
        <end position="35"/>
    </location>
</feature>
<feature type="region of interest" description="Disordered" evidence="1">
    <location>
        <begin position="748"/>
        <end position="769"/>
    </location>
</feature>
<feature type="compositionally biased region" description="Polar residues" evidence="1">
    <location>
        <begin position="551"/>
        <end position="566"/>
    </location>
</feature>
<feature type="compositionally biased region" description="Polar residues" evidence="1">
    <location>
        <begin position="748"/>
        <end position="763"/>
    </location>
</feature>
<gene>
    <name evidence="2" type="ORF">IFR04_000241</name>
</gene>
<feature type="compositionally biased region" description="Basic and acidic residues" evidence="1">
    <location>
        <begin position="182"/>
        <end position="217"/>
    </location>
</feature>
<feature type="region of interest" description="Disordered" evidence="1">
    <location>
        <begin position="291"/>
        <end position="318"/>
    </location>
</feature>
<keyword evidence="3" id="KW-1185">Reference proteome</keyword>
<dbReference type="OrthoDB" id="2537141at2759"/>
<proteinExistence type="predicted"/>
<feature type="compositionally biased region" description="Polar residues" evidence="1">
    <location>
        <begin position="504"/>
        <end position="513"/>
    </location>
</feature>
<evidence type="ECO:0000256" key="1">
    <source>
        <dbReference type="SAM" id="MobiDB-lite"/>
    </source>
</evidence>
<feature type="region of interest" description="Disordered" evidence="1">
    <location>
        <begin position="504"/>
        <end position="566"/>
    </location>
</feature>
<feature type="compositionally biased region" description="Basic residues" evidence="1">
    <location>
        <begin position="1"/>
        <end position="23"/>
    </location>
</feature>
<feature type="compositionally biased region" description="Basic and acidic residues" evidence="1">
    <location>
        <begin position="516"/>
        <end position="530"/>
    </location>
</feature>
<feature type="compositionally biased region" description="Polar residues" evidence="1">
    <location>
        <begin position="238"/>
        <end position="249"/>
    </location>
</feature>